<evidence type="ECO:0000256" key="1">
    <source>
        <dbReference type="ARBA" id="ARBA00004141"/>
    </source>
</evidence>
<dbReference type="Pfam" id="PF02133">
    <property type="entry name" value="Transp_cyt_pur"/>
    <property type="match status" value="1"/>
</dbReference>
<dbReference type="OrthoDB" id="2446947at2"/>
<dbReference type="PANTHER" id="PTHR30569:SF0">
    <property type="entry name" value="CYTOSINE PERMEASE"/>
    <property type="match status" value="1"/>
</dbReference>
<dbReference type="RefSeq" id="WP_090849185.1">
    <property type="nucleotide sequence ID" value="NZ_FNJU01000001.1"/>
</dbReference>
<feature type="transmembrane region" description="Helical" evidence="6">
    <location>
        <begin position="396"/>
        <end position="414"/>
    </location>
</feature>
<keyword evidence="4 6" id="KW-1133">Transmembrane helix</keyword>
<comment type="subcellular location">
    <subcellularLocation>
        <location evidence="1">Membrane</location>
        <topology evidence="1">Multi-pass membrane protein</topology>
    </subcellularLocation>
</comment>
<feature type="transmembrane region" description="Helical" evidence="6">
    <location>
        <begin position="331"/>
        <end position="348"/>
    </location>
</feature>
<reference evidence="8" key="1">
    <citation type="submission" date="2016-10" db="EMBL/GenBank/DDBJ databases">
        <authorList>
            <person name="Varghese N."/>
            <person name="Submissions S."/>
        </authorList>
    </citation>
    <scope>NUCLEOTIDE SEQUENCE [LARGE SCALE GENOMIC DNA]</scope>
    <source>
        <strain evidence="8">IBRC-M10078</strain>
    </source>
</reference>
<dbReference type="AlphaFoldDB" id="A0A1H0P4K6"/>
<dbReference type="PANTHER" id="PTHR30569">
    <property type="entry name" value="CYTOSINE TRANSPORTER CODB"/>
    <property type="match status" value="1"/>
</dbReference>
<dbReference type="Proteomes" id="UP000199159">
    <property type="component" value="Unassembled WGS sequence"/>
</dbReference>
<organism evidence="7 8">
    <name type="scientific">Litchfieldia salsa</name>
    <dbReference type="NCBI Taxonomy" id="930152"/>
    <lineage>
        <taxon>Bacteria</taxon>
        <taxon>Bacillati</taxon>
        <taxon>Bacillota</taxon>
        <taxon>Bacilli</taxon>
        <taxon>Bacillales</taxon>
        <taxon>Bacillaceae</taxon>
        <taxon>Litchfieldia</taxon>
    </lineage>
</organism>
<dbReference type="Gene3D" id="1.10.4160.10">
    <property type="entry name" value="Hydantoin permease"/>
    <property type="match status" value="1"/>
</dbReference>
<feature type="transmembrane region" description="Helical" evidence="6">
    <location>
        <begin position="209"/>
        <end position="228"/>
    </location>
</feature>
<evidence type="ECO:0000256" key="6">
    <source>
        <dbReference type="SAM" id="Phobius"/>
    </source>
</evidence>
<keyword evidence="3 6" id="KW-0812">Transmembrane</keyword>
<evidence type="ECO:0000256" key="5">
    <source>
        <dbReference type="ARBA" id="ARBA00023136"/>
    </source>
</evidence>
<feature type="transmembrane region" description="Helical" evidence="6">
    <location>
        <begin position="249"/>
        <end position="272"/>
    </location>
</feature>
<gene>
    <name evidence="7" type="ORF">SAMN05216565_101145</name>
</gene>
<feature type="transmembrane region" description="Helical" evidence="6">
    <location>
        <begin position="292"/>
        <end position="319"/>
    </location>
</feature>
<dbReference type="STRING" id="930152.SAMN05216565_101145"/>
<proteinExistence type="inferred from homology"/>
<keyword evidence="5 6" id="KW-0472">Membrane</keyword>
<feature type="transmembrane region" description="Helical" evidence="6">
    <location>
        <begin position="178"/>
        <end position="197"/>
    </location>
</feature>
<feature type="transmembrane region" description="Helical" evidence="6">
    <location>
        <begin position="122"/>
        <end position="140"/>
    </location>
</feature>
<feature type="transmembrane region" description="Helical" evidence="6">
    <location>
        <begin position="354"/>
        <end position="375"/>
    </location>
</feature>
<keyword evidence="8" id="KW-1185">Reference proteome</keyword>
<evidence type="ECO:0000256" key="4">
    <source>
        <dbReference type="ARBA" id="ARBA00022989"/>
    </source>
</evidence>
<dbReference type="GO" id="GO:0005886">
    <property type="term" value="C:plasma membrane"/>
    <property type="evidence" value="ECO:0007669"/>
    <property type="project" value="TreeGrafter"/>
</dbReference>
<dbReference type="EMBL" id="FNJU01000001">
    <property type="protein sequence ID" value="SDO99668.1"/>
    <property type="molecule type" value="Genomic_DNA"/>
</dbReference>
<name>A0A1H0P4K6_9BACI</name>
<dbReference type="GO" id="GO:0015209">
    <property type="term" value="F:cytosine transmembrane transporter activity"/>
    <property type="evidence" value="ECO:0007669"/>
    <property type="project" value="InterPro"/>
</dbReference>
<feature type="transmembrane region" description="Helical" evidence="6">
    <location>
        <begin position="36"/>
        <end position="58"/>
    </location>
</feature>
<protein>
    <submittedName>
        <fullName evidence="7">Cytosine permease</fullName>
    </submittedName>
</protein>
<dbReference type="InterPro" id="IPR001248">
    <property type="entry name" value="Pur-cyt_permease"/>
</dbReference>
<feature type="transmembrane region" description="Helical" evidence="6">
    <location>
        <begin position="420"/>
        <end position="440"/>
    </location>
</feature>
<accession>A0A1H0P4K6</accession>
<dbReference type="InterPro" id="IPR030191">
    <property type="entry name" value="CodB"/>
</dbReference>
<comment type="similarity">
    <text evidence="2">Belongs to the purine-cytosine permease (2.A.39) family.</text>
</comment>
<evidence type="ECO:0000313" key="8">
    <source>
        <dbReference type="Proteomes" id="UP000199159"/>
    </source>
</evidence>
<evidence type="ECO:0000256" key="2">
    <source>
        <dbReference type="ARBA" id="ARBA00008974"/>
    </source>
</evidence>
<feature type="transmembrane region" description="Helical" evidence="6">
    <location>
        <begin position="64"/>
        <end position="87"/>
    </location>
</feature>
<evidence type="ECO:0000256" key="3">
    <source>
        <dbReference type="ARBA" id="ARBA00022692"/>
    </source>
</evidence>
<evidence type="ECO:0000313" key="7">
    <source>
        <dbReference type="EMBL" id="SDO99668.1"/>
    </source>
</evidence>
<feature type="transmembrane region" description="Helical" evidence="6">
    <location>
        <begin position="146"/>
        <end position="166"/>
    </location>
</feature>
<sequence length="444" mass="48339">MSSDLESPTPIKNSAIETFGLEPVPVELRKTSWKEYFIIQAAFSVNSGNFLVPALAVLEGGLSFFAAIISTVIGAAIAFLFVSILSLPGANNGIPSQYAVRSMLGLYPARYFASPVRTITSLYWFAVQTIGGTYVLIGILESHFEIRLPFLPVSIMFAIIMSILALIGFNAVKKATKLFLPFLLLGQLTILYLYLSSNKHSLTQINEQGSWNTGTMCFFASLAFVQYISGVSSSSDMTRYASSSTHAFWGLYSGNLIGFMMTSILGAFAATYSNEWNPFITSTQLTNSTPVVILILTCALVSMLSINLSNAYTGGYSLLNIFPKLGRVRSAISFGGTAILLSAFPAFVEEAKQFISLLGAFIIPLSAVLVIDFILIKKRQLTSEDLGGLLNHSYLYNKRAMICIVIGVLLYLIIPEQQSPGFLAFIITGCCYLGISIHPLKHHS</sequence>